<reference evidence="2" key="1">
    <citation type="journal article" date="2020" name="Stud. Mycol.">
        <title>101 Dothideomycetes genomes: a test case for predicting lifestyles and emergence of pathogens.</title>
        <authorList>
            <person name="Haridas S."/>
            <person name="Albert R."/>
            <person name="Binder M."/>
            <person name="Bloem J."/>
            <person name="Labutti K."/>
            <person name="Salamov A."/>
            <person name="Andreopoulos B."/>
            <person name="Baker S."/>
            <person name="Barry K."/>
            <person name="Bills G."/>
            <person name="Bluhm B."/>
            <person name="Cannon C."/>
            <person name="Castanera R."/>
            <person name="Culley D."/>
            <person name="Daum C."/>
            <person name="Ezra D."/>
            <person name="Gonzalez J."/>
            <person name="Henrissat B."/>
            <person name="Kuo A."/>
            <person name="Liang C."/>
            <person name="Lipzen A."/>
            <person name="Lutzoni F."/>
            <person name="Magnuson J."/>
            <person name="Mondo S."/>
            <person name="Nolan M."/>
            <person name="Ohm R."/>
            <person name="Pangilinan J."/>
            <person name="Park H.-J."/>
            <person name="Ramirez L."/>
            <person name="Alfaro M."/>
            <person name="Sun H."/>
            <person name="Tritt A."/>
            <person name="Yoshinaga Y."/>
            <person name="Zwiers L.-H."/>
            <person name="Turgeon B."/>
            <person name="Goodwin S."/>
            <person name="Spatafora J."/>
            <person name="Crous P."/>
            <person name="Grigoriev I."/>
        </authorList>
    </citation>
    <scope>NUCLEOTIDE SEQUENCE</scope>
    <source>
        <strain evidence="2">SCOH1-5</strain>
    </source>
</reference>
<evidence type="ECO:0000313" key="3">
    <source>
        <dbReference type="Proteomes" id="UP000799539"/>
    </source>
</evidence>
<evidence type="ECO:0000256" key="1">
    <source>
        <dbReference type="SAM" id="MobiDB-lite"/>
    </source>
</evidence>
<name>A0A6A6FUQ2_9PEZI</name>
<protein>
    <submittedName>
        <fullName evidence="2">Uncharacterized protein</fullName>
    </submittedName>
</protein>
<dbReference type="Proteomes" id="UP000799539">
    <property type="component" value="Unassembled WGS sequence"/>
</dbReference>
<organism evidence="2 3">
    <name type="scientific">Cercospora zeae-maydis SCOH1-5</name>
    <dbReference type="NCBI Taxonomy" id="717836"/>
    <lineage>
        <taxon>Eukaryota</taxon>
        <taxon>Fungi</taxon>
        <taxon>Dikarya</taxon>
        <taxon>Ascomycota</taxon>
        <taxon>Pezizomycotina</taxon>
        <taxon>Dothideomycetes</taxon>
        <taxon>Dothideomycetidae</taxon>
        <taxon>Mycosphaerellales</taxon>
        <taxon>Mycosphaerellaceae</taxon>
        <taxon>Cercospora</taxon>
    </lineage>
</organism>
<keyword evidence="3" id="KW-1185">Reference proteome</keyword>
<dbReference type="EMBL" id="ML992663">
    <property type="protein sequence ID" value="KAF2217206.1"/>
    <property type="molecule type" value="Genomic_DNA"/>
</dbReference>
<accession>A0A6A6FUQ2</accession>
<feature type="region of interest" description="Disordered" evidence="1">
    <location>
        <begin position="141"/>
        <end position="172"/>
    </location>
</feature>
<proteinExistence type="predicted"/>
<gene>
    <name evidence="2" type="ORF">CERZMDRAFT_93258</name>
</gene>
<evidence type="ECO:0000313" key="2">
    <source>
        <dbReference type="EMBL" id="KAF2217206.1"/>
    </source>
</evidence>
<sequence>MADPECRHQCRSSGWPEHIRQHPTDCSRSYVKLVDKCSHVVFKVRHDHGLFQRTIRLSGVFFSTSSYTADFLHWNDVKWFDGTDGFWTHFLEVTHRLIDERGHPSLRRLEGITPTPGLHGAHWKELMVGNVHPIFAIIQDENEGWDEGEDDEDDEDDEEDEEDEEEDDRDAFLAIATPGLKTVEWVGSISVTKHLRSMPAPQFG</sequence>
<dbReference type="AlphaFoldDB" id="A0A6A6FUQ2"/>
<feature type="compositionally biased region" description="Acidic residues" evidence="1">
    <location>
        <begin position="141"/>
        <end position="169"/>
    </location>
</feature>